<reference evidence="1 2" key="1">
    <citation type="submission" date="2018-06" db="EMBL/GenBank/DDBJ databases">
        <title>Genomic Encyclopedia of Archaeal and Bacterial Type Strains, Phase II (KMG-II): from individual species to whole genera.</title>
        <authorList>
            <person name="Goeker M."/>
        </authorList>
    </citation>
    <scope>NUCLEOTIDE SEQUENCE [LARGE SCALE GENOMIC DNA]</scope>
    <source>
        <strain evidence="1 2">T4</strain>
    </source>
</reference>
<comment type="caution">
    <text evidence="1">The sequence shown here is derived from an EMBL/GenBank/DDBJ whole genome shotgun (WGS) entry which is preliminary data.</text>
</comment>
<keyword evidence="2" id="KW-1185">Reference proteome</keyword>
<name>A0A326RZ88_9BACT</name>
<organism evidence="1 2">
    <name type="scientific">Algoriphagus aquaeductus</name>
    <dbReference type="NCBI Taxonomy" id="475299"/>
    <lineage>
        <taxon>Bacteria</taxon>
        <taxon>Pseudomonadati</taxon>
        <taxon>Bacteroidota</taxon>
        <taxon>Cytophagia</taxon>
        <taxon>Cytophagales</taxon>
        <taxon>Cyclobacteriaceae</taxon>
        <taxon>Algoriphagus</taxon>
    </lineage>
</organism>
<accession>A0A326RZ88</accession>
<gene>
    <name evidence="1" type="ORF">CLV31_10930</name>
</gene>
<evidence type="ECO:0000313" key="1">
    <source>
        <dbReference type="EMBL" id="PZV82169.1"/>
    </source>
</evidence>
<dbReference type="AlphaFoldDB" id="A0A326RZ88"/>
<proteinExistence type="predicted"/>
<dbReference type="EMBL" id="QKTX01000009">
    <property type="protein sequence ID" value="PZV82169.1"/>
    <property type="molecule type" value="Genomic_DNA"/>
</dbReference>
<sequence length="45" mass="5222">MPGEIQPIKNPRHENSTRAILQELNQTIGFPKFYSHSITLKILLF</sequence>
<dbReference type="Proteomes" id="UP000248917">
    <property type="component" value="Unassembled WGS sequence"/>
</dbReference>
<evidence type="ECO:0000313" key="2">
    <source>
        <dbReference type="Proteomes" id="UP000248917"/>
    </source>
</evidence>
<protein>
    <submittedName>
        <fullName evidence="1">Uncharacterized protein</fullName>
    </submittedName>
</protein>